<dbReference type="SUPFAM" id="SSF56529">
    <property type="entry name" value="FAH"/>
    <property type="match status" value="1"/>
</dbReference>
<dbReference type="Gene3D" id="3.90.850.10">
    <property type="entry name" value="Fumarylacetoacetase-like, C-terminal domain"/>
    <property type="match status" value="1"/>
</dbReference>
<accession>A0A437MMJ9</accession>
<proteinExistence type="predicted"/>
<dbReference type="InterPro" id="IPR050772">
    <property type="entry name" value="Hydratase-Decarb/MhpD_sf"/>
</dbReference>
<dbReference type="GO" id="GO:0005737">
    <property type="term" value="C:cytoplasm"/>
    <property type="evidence" value="ECO:0007669"/>
    <property type="project" value="TreeGrafter"/>
</dbReference>
<dbReference type="EMBL" id="SACL01000001">
    <property type="protein sequence ID" value="RVT98859.1"/>
    <property type="molecule type" value="Genomic_DNA"/>
</dbReference>
<dbReference type="Proteomes" id="UP000282957">
    <property type="component" value="Unassembled WGS sequence"/>
</dbReference>
<protein>
    <recommendedName>
        <fullName evidence="2">Fumarylacetoacetase-like C-terminal domain-containing protein</fullName>
    </recommendedName>
</protein>
<keyword evidence="4" id="KW-1185">Reference proteome</keyword>
<evidence type="ECO:0000259" key="2">
    <source>
        <dbReference type="Pfam" id="PF01557"/>
    </source>
</evidence>
<gene>
    <name evidence="3" type="ORF">EOD42_01730</name>
</gene>
<dbReference type="InterPro" id="IPR011234">
    <property type="entry name" value="Fumarylacetoacetase-like_C"/>
</dbReference>
<dbReference type="GO" id="GO:0008684">
    <property type="term" value="F:2-oxopent-4-enoate hydratase activity"/>
    <property type="evidence" value="ECO:0007669"/>
    <property type="project" value="TreeGrafter"/>
</dbReference>
<dbReference type="PANTHER" id="PTHR30143:SF0">
    <property type="entry name" value="2-KETO-4-PENTENOATE HYDRATASE"/>
    <property type="match status" value="1"/>
</dbReference>
<feature type="domain" description="Fumarylacetoacetase-like C-terminal" evidence="2">
    <location>
        <begin position="91"/>
        <end position="235"/>
    </location>
</feature>
<evidence type="ECO:0000313" key="4">
    <source>
        <dbReference type="Proteomes" id="UP000282957"/>
    </source>
</evidence>
<evidence type="ECO:0000313" key="3">
    <source>
        <dbReference type="EMBL" id="RVT98859.1"/>
    </source>
</evidence>
<dbReference type="OrthoDB" id="9792137at2"/>
<dbReference type="Pfam" id="PF01557">
    <property type="entry name" value="FAA_hydrolase"/>
    <property type="match status" value="1"/>
</dbReference>
<comment type="caution">
    <text evidence="3">The sequence shown here is derived from an EMBL/GenBank/DDBJ whole genome shotgun (WGS) entry which is preliminary data.</text>
</comment>
<reference evidence="3 4" key="1">
    <citation type="submission" date="2019-01" db="EMBL/GenBank/DDBJ databases">
        <authorList>
            <person name="Chen W.-M."/>
        </authorList>
    </citation>
    <scope>NUCLEOTIDE SEQUENCE [LARGE SCALE GENOMIC DNA]</scope>
    <source>
        <strain evidence="3 4">CCP-6</strain>
    </source>
</reference>
<evidence type="ECO:0000256" key="1">
    <source>
        <dbReference type="ARBA" id="ARBA00023239"/>
    </source>
</evidence>
<keyword evidence="1" id="KW-0456">Lyase</keyword>
<dbReference type="PANTHER" id="PTHR30143">
    <property type="entry name" value="ACID HYDRATASE"/>
    <property type="match status" value="1"/>
</dbReference>
<dbReference type="RefSeq" id="WP_127785329.1">
    <property type="nucleotide sequence ID" value="NZ_SACL01000001.1"/>
</dbReference>
<organism evidence="3 4">
    <name type="scientific">Rhodovarius crocodyli</name>
    <dbReference type="NCBI Taxonomy" id="1979269"/>
    <lineage>
        <taxon>Bacteria</taxon>
        <taxon>Pseudomonadati</taxon>
        <taxon>Pseudomonadota</taxon>
        <taxon>Alphaproteobacteria</taxon>
        <taxon>Acetobacterales</taxon>
        <taxon>Roseomonadaceae</taxon>
        <taxon>Rhodovarius</taxon>
    </lineage>
</organism>
<sequence length="239" mass="25810">MSLVETLLAARVEGRQITRAVEPPADPYAIQDEVTRRLGWEPLGWKIAATTPEMQARLRMAEPIRGRSFRRFMVTSPARLRHAELLDPLVEAEFFVTLAQDIPRGTKLADIIPHIARIQAGVEVAECRFPMAALPAPAAVIADGCANGRYVFGPEIPPGTDLAAMPVRVLVNGRERRTGTGADVMGHPLAPLEWIAGHVGLHAGETISTGSATGMLPAKQADQVLVCFGDLQPIEIAFD</sequence>
<dbReference type="InterPro" id="IPR036663">
    <property type="entry name" value="Fumarylacetoacetase_C_sf"/>
</dbReference>
<dbReference type="AlphaFoldDB" id="A0A437MMJ9"/>
<name>A0A437MMJ9_9PROT</name>